<name>A0A1C6ULY7_9ACTN</name>
<evidence type="ECO:0000313" key="4">
    <source>
        <dbReference type="Proteomes" id="UP001334804"/>
    </source>
</evidence>
<reference evidence="1 3" key="1">
    <citation type="submission" date="2016-06" db="EMBL/GenBank/DDBJ databases">
        <authorList>
            <person name="Kjaerup R.B."/>
            <person name="Dalgaard T.S."/>
            <person name="Juul-Madsen H.R."/>
        </authorList>
    </citation>
    <scope>NUCLEOTIDE SEQUENCE [LARGE SCALE GENOMIC DNA]</scope>
    <source>
        <strain evidence="1 3">DSM 43363</strain>
    </source>
</reference>
<evidence type="ECO:0000313" key="1">
    <source>
        <dbReference type="EMBL" id="SCL55030.1"/>
    </source>
</evidence>
<reference evidence="2 4" key="2">
    <citation type="submission" date="2022-10" db="EMBL/GenBank/DDBJ databases">
        <title>The complete genomes of actinobacterial strains from the NBC collection.</title>
        <authorList>
            <person name="Joergensen T.S."/>
            <person name="Alvarez Arevalo M."/>
            <person name="Sterndorff E.B."/>
            <person name="Faurdal D."/>
            <person name="Vuksanovic O."/>
            <person name="Mourched A.-S."/>
            <person name="Charusanti P."/>
            <person name="Shaw S."/>
            <person name="Blin K."/>
            <person name="Weber T."/>
        </authorList>
    </citation>
    <scope>NUCLEOTIDE SEQUENCE [LARGE SCALE GENOMIC DNA]</scope>
    <source>
        <strain evidence="2 4">NBC 01809</strain>
    </source>
</reference>
<evidence type="ECO:0000313" key="2">
    <source>
        <dbReference type="EMBL" id="WSA34379.1"/>
    </source>
</evidence>
<dbReference type="OrthoDB" id="3398919at2"/>
<dbReference type="EMBL" id="FMIC01000002">
    <property type="protein sequence ID" value="SCL55030.1"/>
    <property type="molecule type" value="Genomic_DNA"/>
</dbReference>
<dbReference type="EMBL" id="CP109071">
    <property type="protein sequence ID" value="WSA34379.1"/>
    <property type="molecule type" value="Genomic_DNA"/>
</dbReference>
<evidence type="ECO:0000313" key="3">
    <source>
        <dbReference type="Proteomes" id="UP000199343"/>
    </source>
</evidence>
<accession>A0A1C6ULY7</accession>
<dbReference type="Proteomes" id="UP000199343">
    <property type="component" value="Unassembled WGS sequence"/>
</dbReference>
<sequence length="71" mass="7877">MSRSPQLRRNLAELADDVRAQARRAADPQIRTLIEETADRIDAGSRASRPAAWLDSTFTGLPPTLTRDCRA</sequence>
<gene>
    <name evidence="1" type="ORF">GA0070608_1425</name>
    <name evidence="2" type="ORF">OIE14_10210</name>
</gene>
<dbReference type="RefSeq" id="WP_091623688.1">
    <property type="nucleotide sequence ID" value="NZ_CP109071.1"/>
</dbReference>
<organism evidence="1 3">
    <name type="scientific">Micromonospora peucetia</name>
    <dbReference type="NCBI Taxonomy" id="47871"/>
    <lineage>
        <taxon>Bacteria</taxon>
        <taxon>Bacillati</taxon>
        <taxon>Actinomycetota</taxon>
        <taxon>Actinomycetes</taxon>
        <taxon>Micromonosporales</taxon>
        <taxon>Micromonosporaceae</taxon>
        <taxon>Micromonospora</taxon>
    </lineage>
</organism>
<keyword evidence="4" id="KW-1185">Reference proteome</keyword>
<proteinExistence type="predicted"/>
<dbReference type="AlphaFoldDB" id="A0A1C6ULY7"/>
<protein>
    <submittedName>
        <fullName evidence="1">Uncharacterized protein</fullName>
    </submittedName>
</protein>
<dbReference type="Proteomes" id="UP001334804">
    <property type="component" value="Chromosome"/>
</dbReference>
<dbReference type="STRING" id="47871.GA0070608_1425"/>